<dbReference type="InterPro" id="IPR004401">
    <property type="entry name" value="YbaB/EbfC"/>
</dbReference>
<evidence type="ECO:0000313" key="1">
    <source>
        <dbReference type="EMBL" id="ORW32695.1"/>
    </source>
</evidence>
<reference evidence="1 2" key="1">
    <citation type="submission" date="2016-01" db="EMBL/GenBank/DDBJ databases">
        <title>The new phylogeny of the genus Mycobacterium.</title>
        <authorList>
            <person name="Tarcisio F."/>
            <person name="Conor M."/>
            <person name="Antonella G."/>
            <person name="Elisabetta G."/>
            <person name="Giulia F.S."/>
            <person name="Sara T."/>
            <person name="Anna F."/>
            <person name="Clotilde B."/>
            <person name="Roberto B."/>
            <person name="Veronica D.S."/>
            <person name="Fabio R."/>
            <person name="Monica P."/>
            <person name="Olivier J."/>
            <person name="Enrico T."/>
            <person name="Nicola S."/>
        </authorList>
    </citation>
    <scope>NUCLEOTIDE SEQUENCE [LARGE SCALE GENOMIC DNA]</scope>
    <source>
        <strain evidence="1 2">DSM 44803</strain>
    </source>
</reference>
<organism evidence="1 2">
    <name type="scientific">Mycobacterium nebraskense</name>
    <dbReference type="NCBI Taxonomy" id="244292"/>
    <lineage>
        <taxon>Bacteria</taxon>
        <taxon>Bacillati</taxon>
        <taxon>Actinomycetota</taxon>
        <taxon>Actinomycetes</taxon>
        <taxon>Mycobacteriales</taxon>
        <taxon>Mycobacteriaceae</taxon>
        <taxon>Mycobacterium</taxon>
    </lineage>
</organism>
<proteinExistence type="predicted"/>
<dbReference type="RefSeq" id="WP_085164296.1">
    <property type="nucleotide sequence ID" value="NZ_LQPH01000032.1"/>
</dbReference>
<dbReference type="Proteomes" id="UP000193781">
    <property type="component" value="Unassembled WGS sequence"/>
</dbReference>
<dbReference type="AlphaFoldDB" id="A0A1X1ZZ88"/>
<gene>
    <name evidence="1" type="ORF">AWC17_25140</name>
</gene>
<dbReference type="SUPFAM" id="SSF82607">
    <property type="entry name" value="YbaB-like"/>
    <property type="match status" value="1"/>
</dbReference>
<dbReference type="EMBL" id="LQPH01000032">
    <property type="protein sequence ID" value="ORW32695.1"/>
    <property type="molecule type" value="Genomic_DNA"/>
</dbReference>
<dbReference type="OrthoDB" id="3689387at2"/>
<sequence length="121" mass="13049">MIDIDGYNRDQEHCRSVQKRLDRVIDKLEAWKRACNEVSITASAAGGDVKVTVAANGRMTGIEIVEGTMAAYTHQGLEERINQALKGAQKAARHEVAEIDDMIGTGDFVAAFDQGVEAAGT</sequence>
<dbReference type="Pfam" id="PF02575">
    <property type="entry name" value="YbaB_DNA_bd"/>
    <property type="match status" value="1"/>
</dbReference>
<dbReference type="InterPro" id="IPR036894">
    <property type="entry name" value="YbaB-like_sf"/>
</dbReference>
<evidence type="ECO:0008006" key="3">
    <source>
        <dbReference type="Google" id="ProtNLM"/>
    </source>
</evidence>
<evidence type="ECO:0000313" key="2">
    <source>
        <dbReference type="Proteomes" id="UP000193781"/>
    </source>
</evidence>
<accession>A0A1X1ZZ88</accession>
<protein>
    <recommendedName>
        <fullName evidence="3">DNA-binding protein</fullName>
    </recommendedName>
</protein>
<keyword evidence="2" id="KW-1185">Reference proteome</keyword>
<dbReference type="Gene3D" id="3.30.1310.10">
    <property type="entry name" value="Nucleoid-associated protein YbaB-like domain"/>
    <property type="match status" value="1"/>
</dbReference>
<dbReference type="GO" id="GO:0003677">
    <property type="term" value="F:DNA binding"/>
    <property type="evidence" value="ECO:0007669"/>
    <property type="project" value="InterPro"/>
</dbReference>
<comment type="caution">
    <text evidence="1">The sequence shown here is derived from an EMBL/GenBank/DDBJ whole genome shotgun (WGS) entry which is preliminary data.</text>
</comment>
<name>A0A1X1ZZ88_9MYCO</name>